<evidence type="ECO:0000256" key="11">
    <source>
        <dbReference type="ARBA" id="ARBA00022840"/>
    </source>
</evidence>
<dbReference type="CDD" id="cd04913">
    <property type="entry name" value="ACT_AKii-LysC-BS-like_1"/>
    <property type="match status" value="1"/>
</dbReference>
<accession>A0A2Z2LEP9</accession>
<feature type="binding site" evidence="15">
    <location>
        <position position="78"/>
    </location>
    <ligand>
        <name>substrate</name>
    </ligand>
</feature>
<dbReference type="InterPro" id="IPR005260">
    <property type="entry name" value="Asp_kin_monofn"/>
</dbReference>
<dbReference type="OrthoDB" id="9799110at2"/>
<dbReference type="RefSeq" id="WP_075139188.1">
    <property type="nucleotide sequence ID" value="NZ_CP015994.1"/>
</dbReference>
<dbReference type="Proteomes" id="UP000259762">
    <property type="component" value="Chromosome"/>
</dbReference>
<feature type="domain" description="ACT" evidence="18">
    <location>
        <begin position="346"/>
        <end position="412"/>
    </location>
</feature>
<evidence type="ECO:0000256" key="6">
    <source>
        <dbReference type="ARBA" id="ARBA00016273"/>
    </source>
</evidence>
<dbReference type="InterPro" id="IPR045865">
    <property type="entry name" value="ACT-like_dom_sf"/>
</dbReference>
<dbReference type="UniPathway" id="UPA00050">
    <property type="reaction ID" value="UER00461"/>
</dbReference>
<dbReference type="PANTHER" id="PTHR21499">
    <property type="entry name" value="ASPARTATE KINASE"/>
    <property type="match status" value="1"/>
</dbReference>
<dbReference type="InterPro" id="IPR002912">
    <property type="entry name" value="ACT_dom"/>
</dbReference>
<dbReference type="SUPFAM" id="SSF53633">
    <property type="entry name" value="Carbamate kinase-like"/>
    <property type="match status" value="1"/>
</dbReference>
<organism evidence="19 20">
    <name type="scientific">Anaplasma ovis str. Haibei</name>
    <dbReference type="NCBI Taxonomy" id="1248439"/>
    <lineage>
        <taxon>Bacteria</taxon>
        <taxon>Pseudomonadati</taxon>
        <taxon>Pseudomonadota</taxon>
        <taxon>Alphaproteobacteria</taxon>
        <taxon>Rickettsiales</taxon>
        <taxon>Anaplasmataceae</taxon>
        <taxon>Anaplasma</taxon>
    </lineage>
</organism>
<keyword evidence="8 16" id="KW-0808">Transferase</keyword>
<dbReference type="InterPro" id="IPR054352">
    <property type="entry name" value="ACT_Aspartokinase"/>
</dbReference>
<evidence type="ECO:0000256" key="9">
    <source>
        <dbReference type="ARBA" id="ARBA00022741"/>
    </source>
</evidence>
<evidence type="ECO:0000259" key="18">
    <source>
        <dbReference type="PROSITE" id="PS51671"/>
    </source>
</evidence>
<dbReference type="EC" id="2.7.2.4" evidence="5 16"/>
<feature type="binding site" evidence="15">
    <location>
        <position position="182"/>
    </location>
    <ligand>
        <name>ATP</name>
        <dbReference type="ChEBI" id="CHEBI:30616"/>
    </ligand>
</feature>
<gene>
    <name evidence="19" type="primary">lysC</name>
    <name evidence="19" type="ORF">AOV_03695</name>
</gene>
<dbReference type="NCBIfam" id="TIGR00657">
    <property type="entry name" value="asp_kinases"/>
    <property type="match status" value="1"/>
</dbReference>
<dbReference type="CDD" id="cd04261">
    <property type="entry name" value="AAK_AKii-LysC-BS"/>
    <property type="match status" value="1"/>
</dbReference>
<dbReference type="PIRSF" id="PIRSF000726">
    <property type="entry name" value="Asp_kin"/>
    <property type="match status" value="1"/>
</dbReference>
<dbReference type="InterPro" id="IPR018042">
    <property type="entry name" value="Aspartate_kinase_CS"/>
</dbReference>
<evidence type="ECO:0000256" key="8">
    <source>
        <dbReference type="ARBA" id="ARBA00022679"/>
    </source>
</evidence>
<evidence type="ECO:0000256" key="7">
    <source>
        <dbReference type="ARBA" id="ARBA00022605"/>
    </source>
</evidence>
<reference evidence="20" key="1">
    <citation type="submission" date="2018-06" db="EMBL/GenBank/DDBJ databases">
        <title>The Anaplasma ovis genome reveals a high proportion of pseudogenes.</title>
        <authorList>
            <person name="Liu Z."/>
            <person name="Peasley A.M."/>
            <person name="Yang J."/>
            <person name="Li Y."/>
            <person name="Guan G."/>
            <person name="Luo J."/>
            <person name="Yin H."/>
            <person name="Brayton K.A."/>
        </authorList>
    </citation>
    <scope>NUCLEOTIDE SEQUENCE [LARGE SCALE GENOMIC DNA]</scope>
    <source>
        <strain evidence="20">Haibei</strain>
    </source>
</reference>
<dbReference type="NCBIfam" id="NF005155">
    <property type="entry name" value="PRK06635.1-4"/>
    <property type="match status" value="1"/>
</dbReference>
<protein>
    <recommendedName>
        <fullName evidence="6 16">Aspartokinase</fullName>
        <ecNumber evidence="5 16">2.7.2.4</ecNumber>
    </recommendedName>
</protein>
<dbReference type="GO" id="GO:0004072">
    <property type="term" value="F:aspartate kinase activity"/>
    <property type="evidence" value="ECO:0007669"/>
    <property type="project" value="UniProtKB-EC"/>
</dbReference>
<dbReference type="GO" id="GO:0019877">
    <property type="term" value="P:diaminopimelate biosynthetic process"/>
    <property type="evidence" value="ECO:0007669"/>
    <property type="project" value="UniProtKB-KW"/>
</dbReference>
<reference evidence="19 20" key="2">
    <citation type="journal article" date="2019" name="BMC Genomics">
        <title>The Anaplasma ovis genome reveals a high proportion of pseudogenes.</title>
        <authorList>
            <person name="Liu Z."/>
            <person name="Peasley A.M."/>
            <person name="Yang J."/>
            <person name="Li Y."/>
            <person name="Guan G."/>
            <person name="Luo J."/>
            <person name="Yin H."/>
            <person name="Brayton K.A."/>
        </authorList>
    </citation>
    <scope>NUCLEOTIDE SEQUENCE [LARGE SCALE GENOMIC DNA]</scope>
    <source>
        <strain evidence="19 20">Haibei</strain>
    </source>
</reference>
<evidence type="ECO:0000313" key="20">
    <source>
        <dbReference type="Proteomes" id="UP000259762"/>
    </source>
</evidence>
<dbReference type="UniPathway" id="UPA00051">
    <property type="reaction ID" value="UER00462"/>
</dbReference>
<name>A0A2Z2LEP9_9RICK</name>
<keyword evidence="20" id="KW-1185">Reference proteome</keyword>
<dbReference type="UniPathway" id="UPA00034">
    <property type="reaction ID" value="UER00015"/>
</dbReference>
<dbReference type="GO" id="GO:0009088">
    <property type="term" value="P:threonine biosynthetic process"/>
    <property type="evidence" value="ECO:0007669"/>
    <property type="project" value="UniProtKB-UniPathway"/>
</dbReference>
<dbReference type="GO" id="GO:0009089">
    <property type="term" value="P:lysine biosynthetic process via diaminopimelate"/>
    <property type="evidence" value="ECO:0007669"/>
    <property type="project" value="UniProtKB-UniPathway"/>
</dbReference>
<dbReference type="CDD" id="cd04923">
    <property type="entry name" value="ACT_AK-LysC-DapG-like_2"/>
    <property type="match status" value="1"/>
</dbReference>
<dbReference type="Gene3D" id="3.40.1160.10">
    <property type="entry name" value="Acetylglutamate kinase-like"/>
    <property type="match status" value="1"/>
</dbReference>
<evidence type="ECO:0000256" key="4">
    <source>
        <dbReference type="ARBA" id="ARBA00010122"/>
    </source>
</evidence>
<proteinExistence type="inferred from homology"/>
<keyword evidence="13" id="KW-0457">Lysine biosynthesis</keyword>
<dbReference type="InterPro" id="IPR001341">
    <property type="entry name" value="Asp_kinase"/>
</dbReference>
<dbReference type="GO" id="GO:0005829">
    <property type="term" value="C:cytosol"/>
    <property type="evidence" value="ECO:0007669"/>
    <property type="project" value="TreeGrafter"/>
</dbReference>
<dbReference type="EMBL" id="CP015994">
    <property type="protein sequence ID" value="ASI47895.1"/>
    <property type="molecule type" value="Genomic_DNA"/>
</dbReference>
<dbReference type="GO" id="GO:0009090">
    <property type="term" value="P:homoserine biosynthetic process"/>
    <property type="evidence" value="ECO:0007669"/>
    <property type="project" value="TreeGrafter"/>
</dbReference>
<dbReference type="SUPFAM" id="SSF55021">
    <property type="entry name" value="ACT-like"/>
    <property type="match status" value="2"/>
</dbReference>
<dbReference type="InterPro" id="IPR041740">
    <property type="entry name" value="AKii-LysC-BS"/>
</dbReference>
<evidence type="ECO:0000256" key="12">
    <source>
        <dbReference type="ARBA" id="ARBA00022915"/>
    </source>
</evidence>
<dbReference type="Gene3D" id="3.30.2130.10">
    <property type="entry name" value="VC0802-like"/>
    <property type="match status" value="1"/>
</dbReference>
<evidence type="ECO:0000256" key="16">
    <source>
        <dbReference type="RuleBase" id="RU003448"/>
    </source>
</evidence>
<feature type="binding site" evidence="15">
    <location>
        <begin position="176"/>
        <end position="177"/>
    </location>
    <ligand>
        <name>ATP</name>
        <dbReference type="ChEBI" id="CHEBI:30616"/>
    </ligand>
</feature>
<dbReference type="PANTHER" id="PTHR21499:SF3">
    <property type="entry name" value="ASPARTOKINASE"/>
    <property type="match status" value="1"/>
</dbReference>
<comment type="pathway">
    <text evidence="2 17">Amino-acid biosynthesis; L-methionine biosynthesis via de novo pathway; L-homoserine from L-aspartate: step 1/3.</text>
</comment>
<dbReference type="KEGG" id="aoh:AOV_03695"/>
<sequence length="412" mass="44132">MARILVKKFGGTSLKDVECISRVAKIVRQSVERGYKLVVVVSAMGRFTDEAVTTVQEVSELASEAQLSEYDVVVSSGEQISCGLLALALQRINIKATSIMGWQIPINTTGEHSRARIVEIKPDRILALLDEHDVVIVAGFQGVHNSRITTLGRGGSDISAVAIAATLQLDTCYVYTDVAGVYTANPCLVSSARKLDHVTYNDMVEISASGRAILNARSVEMAMRCGVRIHALSSSQEAKGTLVSFEREKEMESKIITGIAISKNIASVSLSGVPAVPGIAAALLPVAEGSIDVDMIMQTMDGELRNITFTVQEEDLPKTRDILLQQKHSIMYESLVVTGSLAKVSLVGACMISRPGVASRIFSTLASGGIAVLAVSTSEIKITVLMHEQNAEPALSLLHKEFALDRESVTCT</sequence>
<feature type="binding site" evidence="15">
    <location>
        <position position="48"/>
    </location>
    <ligand>
        <name>substrate</name>
    </ligand>
</feature>
<evidence type="ECO:0000256" key="1">
    <source>
        <dbReference type="ARBA" id="ARBA00004766"/>
    </source>
</evidence>
<keyword evidence="7 17" id="KW-0028">Amino-acid biosynthesis</keyword>
<dbReference type="GO" id="GO:0005524">
    <property type="term" value="F:ATP binding"/>
    <property type="evidence" value="ECO:0007669"/>
    <property type="project" value="UniProtKB-KW"/>
</dbReference>
<feature type="binding site" evidence="15">
    <location>
        <begin position="8"/>
        <end position="11"/>
    </location>
    <ligand>
        <name>ATP</name>
        <dbReference type="ChEBI" id="CHEBI:30616"/>
    </ligand>
</feature>
<dbReference type="Pfam" id="PF22468">
    <property type="entry name" value="ACT_9"/>
    <property type="match status" value="1"/>
</dbReference>
<dbReference type="NCBIfam" id="NF005154">
    <property type="entry name" value="PRK06635.1-2"/>
    <property type="match status" value="1"/>
</dbReference>
<dbReference type="InterPro" id="IPR001048">
    <property type="entry name" value="Asp/Glu/Uridylate_kinase"/>
</dbReference>
<comment type="pathway">
    <text evidence="1 17">Amino-acid biosynthesis; L-lysine biosynthesis via DAP pathway; (S)-tetrahydrodipicolinate from L-aspartate: step 1/4.</text>
</comment>
<dbReference type="AlphaFoldDB" id="A0A2Z2LEP9"/>
<keyword evidence="9 15" id="KW-0547">Nucleotide-binding</keyword>
<evidence type="ECO:0000256" key="17">
    <source>
        <dbReference type="RuleBase" id="RU004249"/>
    </source>
</evidence>
<evidence type="ECO:0000313" key="19">
    <source>
        <dbReference type="EMBL" id="ASI47895.1"/>
    </source>
</evidence>
<dbReference type="PROSITE" id="PS51671">
    <property type="entry name" value="ACT"/>
    <property type="match status" value="1"/>
</dbReference>
<evidence type="ECO:0000256" key="10">
    <source>
        <dbReference type="ARBA" id="ARBA00022777"/>
    </source>
</evidence>
<keyword evidence="12" id="KW-0220">Diaminopimelate biosynthesis</keyword>
<dbReference type="InterPro" id="IPR036393">
    <property type="entry name" value="AceGlu_kinase-like_sf"/>
</dbReference>
<evidence type="ECO:0000256" key="3">
    <source>
        <dbReference type="ARBA" id="ARBA00005139"/>
    </source>
</evidence>
<evidence type="ECO:0000256" key="5">
    <source>
        <dbReference type="ARBA" id="ARBA00013059"/>
    </source>
</evidence>
<evidence type="ECO:0000256" key="15">
    <source>
        <dbReference type="PIRSR" id="PIRSR000726-1"/>
    </source>
</evidence>
<comment type="catalytic activity">
    <reaction evidence="14 16">
        <text>L-aspartate + ATP = 4-phospho-L-aspartate + ADP</text>
        <dbReference type="Rhea" id="RHEA:23776"/>
        <dbReference type="ChEBI" id="CHEBI:29991"/>
        <dbReference type="ChEBI" id="CHEBI:30616"/>
        <dbReference type="ChEBI" id="CHEBI:57535"/>
        <dbReference type="ChEBI" id="CHEBI:456216"/>
        <dbReference type="EC" id="2.7.2.4"/>
    </reaction>
</comment>
<dbReference type="Pfam" id="PF00696">
    <property type="entry name" value="AA_kinase"/>
    <property type="match status" value="1"/>
</dbReference>
<keyword evidence="10 16" id="KW-0418">Kinase</keyword>
<evidence type="ECO:0000256" key="2">
    <source>
        <dbReference type="ARBA" id="ARBA00004986"/>
    </source>
</evidence>
<evidence type="ECO:0000256" key="13">
    <source>
        <dbReference type="ARBA" id="ARBA00023154"/>
    </source>
</evidence>
<evidence type="ECO:0000256" key="14">
    <source>
        <dbReference type="ARBA" id="ARBA00047872"/>
    </source>
</evidence>
<keyword evidence="11 15" id="KW-0067">ATP-binding</keyword>
<dbReference type="PROSITE" id="PS00324">
    <property type="entry name" value="ASPARTOKINASE"/>
    <property type="match status" value="1"/>
</dbReference>
<comment type="similarity">
    <text evidence="4 16">Belongs to the aspartokinase family.</text>
</comment>
<comment type="pathway">
    <text evidence="3 17">Amino-acid biosynthesis; L-threonine biosynthesis; L-threonine from L-aspartate: step 1/5.</text>
</comment>